<name>A0ABP8XAW0_9ACTN</name>
<evidence type="ECO:0000256" key="1">
    <source>
        <dbReference type="SAM" id="SignalP"/>
    </source>
</evidence>
<proteinExistence type="predicted"/>
<keyword evidence="3" id="KW-1185">Reference proteome</keyword>
<comment type="caution">
    <text evidence="2">The sequence shown here is derived from an EMBL/GenBank/DDBJ whole genome shotgun (WGS) entry which is preliminary data.</text>
</comment>
<dbReference type="EMBL" id="BAABKM010000002">
    <property type="protein sequence ID" value="GAA4703943.1"/>
    <property type="molecule type" value="Genomic_DNA"/>
</dbReference>
<evidence type="ECO:0000313" key="3">
    <source>
        <dbReference type="Proteomes" id="UP001499974"/>
    </source>
</evidence>
<dbReference type="Proteomes" id="UP001499974">
    <property type="component" value="Unassembled WGS sequence"/>
</dbReference>
<accession>A0ABP8XAW0</accession>
<dbReference type="RefSeq" id="WP_345521286.1">
    <property type="nucleotide sequence ID" value="NZ_BAABKM010000002.1"/>
</dbReference>
<feature type="signal peptide" evidence="1">
    <location>
        <begin position="1"/>
        <end position="27"/>
    </location>
</feature>
<dbReference type="PROSITE" id="PS51257">
    <property type="entry name" value="PROKAR_LIPOPROTEIN"/>
    <property type="match status" value="1"/>
</dbReference>
<evidence type="ECO:0000313" key="2">
    <source>
        <dbReference type="EMBL" id="GAA4703943.1"/>
    </source>
</evidence>
<evidence type="ECO:0008006" key="4">
    <source>
        <dbReference type="Google" id="ProtNLM"/>
    </source>
</evidence>
<keyword evidence="1" id="KW-0732">Signal</keyword>
<organism evidence="2 3">
    <name type="scientific">Nocardioides conyzicola</name>
    <dbReference type="NCBI Taxonomy" id="1651781"/>
    <lineage>
        <taxon>Bacteria</taxon>
        <taxon>Bacillati</taxon>
        <taxon>Actinomycetota</taxon>
        <taxon>Actinomycetes</taxon>
        <taxon>Propionibacteriales</taxon>
        <taxon>Nocardioidaceae</taxon>
        <taxon>Nocardioides</taxon>
    </lineage>
</organism>
<feature type="chain" id="PRO_5045905176" description="Preprotein translocase subunit SecD" evidence="1">
    <location>
        <begin position="28"/>
        <end position="190"/>
    </location>
</feature>
<gene>
    <name evidence="2" type="ORF">GCM10023349_21800</name>
</gene>
<reference evidence="3" key="1">
    <citation type="journal article" date="2019" name="Int. J. Syst. Evol. Microbiol.">
        <title>The Global Catalogue of Microorganisms (GCM) 10K type strain sequencing project: providing services to taxonomists for standard genome sequencing and annotation.</title>
        <authorList>
            <consortium name="The Broad Institute Genomics Platform"/>
            <consortium name="The Broad Institute Genome Sequencing Center for Infectious Disease"/>
            <person name="Wu L."/>
            <person name="Ma J."/>
        </authorList>
    </citation>
    <scope>NUCLEOTIDE SEQUENCE [LARGE SCALE GENOMIC DNA]</scope>
    <source>
        <strain evidence="3">JCM 18531</strain>
    </source>
</reference>
<sequence length="190" mass="19627">MQGRCRNQWRRLVGAGLAVLVGACALAGCQGSEEPGSTPSSIQAFPDPPHVDGPLEVMLHPALLRMSGDRPCRSSTDTGVLCSSDGSGGYQSLGKIGPVVITEVSTAPSDDHTSWGTTIRFAPASRDAVRRAQEQAAGFGGVVVVTGSSGVVAVIGPPDLTARRAAVLGLEKSEAWSLVDAFEKAETRSK</sequence>
<protein>
    <recommendedName>
        <fullName evidence="4">Preprotein translocase subunit SecD</fullName>
    </recommendedName>
</protein>